<dbReference type="InterPro" id="IPR006311">
    <property type="entry name" value="TAT_signal"/>
</dbReference>
<dbReference type="InterPro" id="IPR023210">
    <property type="entry name" value="NADP_OxRdtase_dom"/>
</dbReference>
<feature type="domain" description="NADP-dependent oxidoreductase" evidence="2">
    <location>
        <begin position="68"/>
        <end position="360"/>
    </location>
</feature>
<keyword evidence="1" id="KW-0560">Oxidoreductase</keyword>
<name>A0ABW0BTW1_9BACT</name>
<evidence type="ECO:0000313" key="4">
    <source>
        <dbReference type="Proteomes" id="UP001596163"/>
    </source>
</evidence>
<dbReference type="SUPFAM" id="SSF51430">
    <property type="entry name" value="NAD(P)-linked oxidoreductase"/>
    <property type="match status" value="1"/>
</dbReference>
<dbReference type="PANTHER" id="PTHR43625:SF77">
    <property type="entry name" value="ALDO-KETO REDUCTASE"/>
    <property type="match status" value="1"/>
</dbReference>
<dbReference type="CDD" id="cd19078">
    <property type="entry name" value="AKR_AKR13C1_2"/>
    <property type="match status" value="1"/>
</dbReference>
<evidence type="ECO:0000256" key="1">
    <source>
        <dbReference type="ARBA" id="ARBA00023002"/>
    </source>
</evidence>
<comment type="caution">
    <text evidence="3">The sequence shown here is derived from an EMBL/GenBank/DDBJ whole genome shotgun (WGS) entry which is preliminary data.</text>
</comment>
<sequence>MNKPLENQKESSRRNFMKAGLTMGTAFFASPILAGGTSKSSEATSGKASITKTRTLGSGKHSLEVTALGLGCMGMSYHRGRIPDRKVSISLIRKAYEAGVNFFDTAEVYGPYTNEDLVGEALQPFRKEILVSTKFGFNIQNNQMAGMNGRPEQIRKVAEESLKRLRTDVLDLFYQHRQDPNVPIEDVAGTVRDLIQEGKVRNFGLSEVNVETIRRAHAIQPLTAIQSEYHLMWKKPEEGVLSACEELGIGFVPYSPMNRGFLTGMLNSQTKFFAENDNRAGLPRFQPDAMAANRPIVEALIDFGHQRGLTPTQVALAWLLHQKPFIVPIPGTTKEAHLMENLAAAEITFSEAELKELTETIAGMTVYGDRYTPVEQSRVQN</sequence>
<accession>A0ABW0BTW1</accession>
<reference evidence="4" key="1">
    <citation type="journal article" date="2019" name="Int. J. Syst. Evol. Microbiol.">
        <title>The Global Catalogue of Microorganisms (GCM) 10K type strain sequencing project: providing services to taxonomists for standard genome sequencing and annotation.</title>
        <authorList>
            <consortium name="The Broad Institute Genomics Platform"/>
            <consortium name="The Broad Institute Genome Sequencing Center for Infectious Disease"/>
            <person name="Wu L."/>
            <person name="Ma J."/>
        </authorList>
    </citation>
    <scope>NUCLEOTIDE SEQUENCE [LARGE SCALE GENOMIC DNA]</scope>
    <source>
        <strain evidence="4">CGMCC 1.7030</strain>
    </source>
</reference>
<proteinExistence type="predicted"/>
<dbReference type="InterPro" id="IPR036812">
    <property type="entry name" value="NAD(P)_OxRdtase_dom_sf"/>
</dbReference>
<dbReference type="InterPro" id="IPR050791">
    <property type="entry name" value="Aldo-Keto_reductase"/>
</dbReference>
<dbReference type="Proteomes" id="UP001596163">
    <property type="component" value="Unassembled WGS sequence"/>
</dbReference>
<gene>
    <name evidence="3" type="ORF">ACFPIK_04635</name>
</gene>
<dbReference type="Pfam" id="PF00248">
    <property type="entry name" value="Aldo_ket_red"/>
    <property type="match status" value="1"/>
</dbReference>
<evidence type="ECO:0000313" key="3">
    <source>
        <dbReference type="EMBL" id="MFC5191041.1"/>
    </source>
</evidence>
<dbReference type="RefSeq" id="WP_377912719.1">
    <property type="nucleotide sequence ID" value="NZ_JBHSKS010000003.1"/>
</dbReference>
<protein>
    <submittedName>
        <fullName evidence="3">Aldo/keto reductase</fullName>
    </submittedName>
</protein>
<evidence type="ECO:0000259" key="2">
    <source>
        <dbReference type="Pfam" id="PF00248"/>
    </source>
</evidence>
<dbReference type="Gene3D" id="3.20.20.100">
    <property type="entry name" value="NADP-dependent oxidoreductase domain"/>
    <property type="match status" value="1"/>
</dbReference>
<organism evidence="3 4">
    <name type="scientific">Algoriphagus aquatilis</name>
    <dbReference type="NCBI Taxonomy" id="490186"/>
    <lineage>
        <taxon>Bacteria</taxon>
        <taxon>Pseudomonadati</taxon>
        <taxon>Bacteroidota</taxon>
        <taxon>Cytophagia</taxon>
        <taxon>Cytophagales</taxon>
        <taxon>Cyclobacteriaceae</taxon>
        <taxon>Algoriphagus</taxon>
    </lineage>
</organism>
<keyword evidence="4" id="KW-1185">Reference proteome</keyword>
<dbReference type="PROSITE" id="PS51318">
    <property type="entry name" value="TAT"/>
    <property type="match status" value="1"/>
</dbReference>
<dbReference type="EMBL" id="JBHSKS010000003">
    <property type="protein sequence ID" value="MFC5191041.1"/>
    <property type="molecule type" value="Genomic_DNA"/>
</dbReference>
<dbReference type="PANTHER" id="PTHR43625">
    <property type="entry name" value="AFLATOXIN B1 ALDEHYDE REDUCTASE"/>
    <property type="match status" value="1"/>
</dbReference>